<evidence type="ECO:0000313" key="2">
    <source>
        <dbReference type="EMBL" id="KAK7016732.1"/>
    </source>
</evidence>
<dbReference type="EMBL" id="JAXCGZ010023135">
    <property type="protein sequence ID" value="KAK7016732.1"/>
    <property type="molecule type" value="Genomic_DNA"/>
</dbReference>
<evidence type="ECO:0000313" key="3">
    <source>
        <dbReference type="Proteomes" id="UP001381693"/>
    </source>
</evidence>
<sequence>ADSLRQHCLHANLLAHFVWHPSLKHHPSKIGHGWELVDGRCRPVCHTEPALPKHLPAPSPAEASEEDESEYDAGKDDDVQGRNGDSLEDSDSESSDSD</sequence>
<name>A0AAN8WGX0_HALRR</name>
<dbReference type="Proteomes" id="UP001381693">
    <property type="component" value="Unassembled WGS sequence"/>
</dbReference>
<evidence type="ECO:0000256" key="1">
    <source>
        <dbReference type="SAM" id="MobiDB-lite"/>
    </source>
</evidence>
<proteinExistence type="predicted"/>
<gene>
    <name evidence="2" type="ORF">SK128_023274</name>
</gene>
<feature type="compositionally biased region" description="Acidic residues" evidence="1">
    <location>
        <begin position="86"/>
        <end position="98"/>
    </location>
</feature>
<accession>A0AAN8WGX0</accession>
<protein>
    <submittedName>
        <fullName evidence="2">Uncharacterized protein</fullName>
    </submittedName>
</protein>
<organism evidence="2 3">
    <name type="scientific">Halocaridina rubra</name>
    <name type="common">Hawaiian red shrimp</name>
    <dbReference type="NCBI Taxonomy" id="373956"/>
    <lineage>
        <taxon>Eukaryota</taxon>
        <taxon>Metazoa</taxon>
        <taxon>Ecdysozoa</taxon>
        <taxon>Arthropoda</taxon>
        <taxon>Crustacea</taxon>
        <taxon>Multicrustacea</taxon>
        <taxon>Malacostraca</taxon>
        <taxon>Eumalacostraca</taxon>
        <taxon>Eucarida</taxon>
        <taxon>Decapoda</taxon>
        <taxon>Pleocyemata</taxon>
        <taxon>Caridea</taxon>
        <taxon>Atyoidea</taxon>
        <taxon>Atyidae</taxon>
        <taxon>Halocaridina</taxon>
    </lineage>
</organism>
<reference evidence="2 3" key="1">
    <citation type="submission" date="2023-11" db="EMBL/GenBank/DDBJ databases">
        <title>Halocaridina rubra genome assembly.</title>
        <authorList>
            <person name="Smith C."/>
        </authorList>
    </citation>
    <scope>NUCLEOTIDE SEQUENCE [LARGE SCALE GENOMIC DNA]</scope>
    <source>
        <strain evidence="2">EP-1</strain>
        <tissue evidence="2">Whole</tissue>
    </source>
</reference>
<feature type="non-terminal residue" evidence="2">
    <location>
        <position position="1"/>
    </location>
</feature>
<comment type="caution">
    <text evidence="2">The sequence shown here is derived from an EMBL/GenBank/DDBJ whole genome shotgun (WGS) entry which is preliminary data.</text>
</comment>
<keyword evidence="3" id="KW-1185">Reference proteome</keyword>
<dbReference type="AlphaFoldDB" id="A0AAN8WGX0"/>
<feature type="region of interest" description="Disordered" evidence="1">
    <location>
        <begin position="47"/>
        <end position="98"/>
    </location>
</feature>